<dbReference type="Gene3D" id="3.10.250.10">
    <property type="entry name" value="SRCR-like domain"/>
    <property type="match status" value="2"/>
</dbReference>
<comment type="catalytic activity">
    <reaction evidence="12">
        <text>Hydrolysis of proteins with broad specificity for peptide bonds, and a preference for a large uncharged residue in P1. Hydrolyzes peptide amides.</text>
        <dbReference type="EC" id="3.4.21.62"/>
    </reaction>
</comment>
<comment type="subcellular location">
    <subcellularLocation>
        <location evidence="1">Membrane</location>
        <topology evidence="1">Single-pass membrane protein</topology>
    </subcellularLocation>
</comment>
<dbReference type="Gene3D" id="3.40.50.200">
    <property type="entry name" value="Peptidase S8/S53 domain"/>
    <property type="match status" value="1"/>
</dbReference>
<keyword evidence="4" id="KW-0732">Signal</keyword>
<protein>
    <recommendedName>
        <fullName evidence="13">subtilisin</fullName>
        <ecNumber evidence="13">3.4.21.62</ecNumber>
    </recommendedName>
</protein>
<dbReference type="InterPro" id="IPR015500">
    <property type="entry name" value="Peptidase_S8_subtilisin-rel"/>
</dbReference>
<reference evidence="20 21" key="1">
    <citation type="submission" date="2014-11" db="EMBL/GenBank/DDBJ databases">
        <authorList>
            <person name="Zhu J."/>
            <person name="Qi W."/>
            <person name="Song R."/>
        </authorList>
    </citation>
    <scope>NUCLEOTIDE SEQUENCE [LARGE SCALE GENOMIC DNA]</scope>
</reference>
<dbReference type="CDD" id="cd00054">
    <property type="entry name" value="EGF_CA"/>
    <property type="match status" value="1"/>
</dbReference>
<evidence type="ECO:0000256" key="4">
    <source>
        <dbReference type="ARBA" id="ARBA00022729"/>
    </source>
</evidence>
<dbReference type="InterPro" id="IPR000742">
    <property type="entry name" value="EGF"/>
</dbReference>
<feature type="domain" description="MAM" evidence="18">
    <location>
        <begin position="1242"/>
        <end position="1431"/>
    </location>
</feature>
<keyword evidence="6 15" id="KW-0378">Hydrolase</keyword>
<feature type="active site" description="Charge relay system" evidence="14 15">
    <location>
        <position position="238"/>
    </location>
</feature>
<dbReference type="EC" id="3.4.21.62" evidence="13"/>
<dbReference type="InterPro" id="IPR023828">
    <property type="entry name" value="Peptidase_S8_Ser-AS"/>
</dbReference>
<feature type="compositionally biased region" description="Polar residues" evidence="17">
    <location>
        <begin position="682"/>
        <end position="691"/>
    </location>
</feature>
<comment type="similarity">
    <text evidence="15 16">Belongs to the peptidase S8 family.</text>
</comment>
<feature type="region of interest" description="Disordered" evidence="17">
    <location>
        <begin position="2361"/>
        <end position="2408"/>
    </location>
</feature>
<dbReference type="SUPFAM" id="SSF56487">
    <property type="entry name" value="SRCR-like"/>
    <property type="match status" value="2"/>
</dbReference>
<dbReference type="Gene3D" id="2.60.120.200">
    <property type="match status" value="3"/>
</dbReference>
<evidence type="ECO:0000256" key="1">
    <source>
        <dbReference type="ARBA" id="ARBA00004167"/>
    </source>
</evidence>
<evidence type="ECO:0000256" key="10">
    <source>
        <dbReference type="ARBA" id="ARBA00023157"/>
    </source>
</evidence>
<feature type="region of interest" description="Disordered" evidence="17">
    <location>
        <begin position="105"/>
        <end position="144"/>
    </location>
</feature>
<dbReference type="FunFam" id="3.10.250.10:FF:000016">
    <property type="entry name" value="Scavenger receptor cysteine-rich protein type 12"/>
    <property type="match status" value="1"/>
</dbReference>
<dbReference type="PROSITE" id="PS01186">
    <property type="entry name" value="EGF_2"/>
    <property type="match status" value="1"/>
</dbReference>
<dbReference type="InterPro" id="IPR013320">
    <property type="entry name" value="ConA-like_dom_sf"/>
</dbReference>
<dbReference type="InterPro" id="IPR036852">
    <property type="entry name" value="Peptidase_S8/S53_dom_sf"/>
</dbReference>
<dbReference type="InterPro" id="IPR000209">
    <property type="entry name" value="Peptidase_S8/S53_dom"/>
</dbReference>
<evidence type="ECO:0000256" key="13">
    <source>
        <dbReference type="ARBA" id="ARBA00023619"/>
    </source>
</evidence>
<keyword evidence="7 15" id="KW-0720">Serine protease</keyword>
<dbReference type="SMART" id="SM00202">
    <property type="entry name" value="SR"/>
    <property type="match status" value="2"/>
</dbReference>
<dbReference type="SUPFAM" id="SSF49899">
    <property type="entry name" value="Concanavalin A-like lectins/glucanases"/>
    <property type="match status" value="3"/>
</dbReference>
<evidence type="ECO:0000256" key="16">
    <source>
        <dbReference type="RuleBase" id="RU003355"/>
    </source>
</evidence>
<dbReference type="GO" id="GO:0006508">
    <property type="term" value="P:proteolysis"/>
    <property type="evidence" value="ECO:0007669"/>
    <property type="project" value="UniProtKB-KW"/>
</dbReference>
<dbReference type="Proteomes" id="UP000041254">
    <property type="component" value="Unassembled WGS sequence"/>
</dbReference>
<feature type="domain" description="SRCR" evidence="19">
    <location>
        <begin position="2237"/>
        <end position="2340"/>
    </location>
</feature>
<keyword evidence="2 15" id="KW-0645">Protease</keyword>
<name>A0A0G4EC14_VITBC</name>
<dbReference type="VEuPathDB" id="CryptoDB:Vbra_11245"/>
<dbReference type="PROSITE" id="PS50060">
    <property type="entry name" value="MAM_2"/>
    <property type="match status" value="3"/>
</dbReference>
<evidence type="ECO:0000256" key="17">
    <source>
        <dbReference type="SAM" id="MobiDB-lite"/>
    </source>
</evidence>
<sequence length="2408" mass="262326">MLCVLLLVSIALGAPSTTPHKLLFTFPETLSEEDRAHYRRALTLDPSLGIQSIRPLKALDVEIVTVQPQGNKTAVKEHLDSHPFVEASQFNDEWTVPIQQPKMTQLPSQGAGAMAAGTEEARRARRLQEQQQGDGAAGGEGVDRVVPNDPLLGTNGMWWLRAIQAYEGWAIHKGNNGIIVAIVDSGLDYLHPDLIDNIWHNPDEIPDGIDNDGNGYIDDLIGYDFINDDNDTMSSNDHGTHVAGIVGAVANNSEGMAGVLWKPRLMGLQVMDELGGGRDDAYAAAWDYAVQNGAKVSTASFGWRRAAYFMNAVLRRIIRRLGDMGHILITAAGNDNAENDSRSADGMVSVQDYPCGFFLDNVICVAATVPSDGVAGFSNVGKQIVDVGAPGWEILSTYGRVPQALSPSVPLHGQGYATASGTSMAAPVTAGVAALLMDYLPHLTPSQVKRSILASADYSPYLQGLVITNARVNAYRALKYAVGLSECPVLSFANFPAATSDLNGEWTLRVSDLAESVNGTGERVDTPDTPFIAATGIAWSKPIEPFGLMRVGRDFSIPEAPWWMWAPNQPLVFRSPDVIEAHHGVVPPQGEWQSYVAQTFLAGGVPNFTALIGPVSTAQNISVWCGTVGSCDFDFTDCGYSTRLSRLAAPPVSGAVPSSLRVDIGPSTWRGQLGRQRGPLRSSQRQTNSTEGLDWLSEEDFTLDWQVEQRTEDRMDKPGPPEDHTQGSGLGRYALLDLSFVPELTQDVTAPIPELAVSPHINRGGPHCVEMWVWLQTAGAYRMQAMVYEPKEGREKQFADAAVGDVVMDHGNATDVVTVGEGSTEGWRRVVVQLRPKGPFRFAFRATLNERWVQLREQFTPFMAIDDILVLEGWCSKYPMLDTNNATNTTAIPTSEANATSLTNATGVSPVDLPAIRPCSVLHVRNLRSANLPMLRYVSRFWVANGFRNGHQVWNNKKLILSYEPDQSRWVISFDALNGTSFHGSPDQYLPQLQGFSRSLVPVAFSPIVSGRLLHPPLEANWETAQWDGRRSDLPNVQMSCQSFSHEHDDFASDVVPCDFEFGFCGYQQDATDDFNWSLEAAGSVLIRGGQTFQSDSTPTSSSGNFAYIDTAFFHPYGARARLISPAHEDTTAPLCLEFFYWVARSPLTIGSEIVDLSVFIMDADLEPRDVAAPNGTSAVGGSWIFSKEDGKASGVWRVARMQIPPRAKPFKVVFEARQLRDWGEMALDDIALYKGTCPDAVSCSFDGTLCGYLNSFEDADGWGLGPQELFANLASFPLRGRPAPVDAPTVHQGGEGEGTAINGYVWDTYLWTWANNVLGNAMIQSPPVIVREAGTKFCLEFYFYVKGNDLGNLVVYKFENDRTDKLWELLGSDVPKGGSENWQNARTRFIASSDFLIYFEAQRKAVGAAVEAMAIDDVQLREGGCLGCPYLNVYGFASHPDTPIAEQPNGVWEVEDIDAVWPRYTRGSFYLYFSPQYKKWIFDRNRIAVDGHVASQDTLGNRPTSGAWTYYKERQATDLRLDIFCSEEDACASVNATRDECPICLNQEDGTADCRCHPGYTLVNGTCQDVDECLEAERQWEAFLADPEGAMPPRMPCPEGAICNNTPGTFECQCPETLILGEDGSGFPACINAPVDGVIRLVGSPEPNQGLVQVYVYGEWRPFCGASFDVFIGDVACRSLGMGVAVEFYRGTVDPNTFKDQDTIWIDQCDCRGSERWLPECTNIRWTLQKGCRDNADTWLVCTGKSKEGAPLLTRDGDPVVPEAPPPWDHTVTTTRGAPQRKGVLLFDQSMVYIPSAMAVRNFLLSLDIELDLIYDFRPGSLGALFQNKSFVWVPTPVVRRQLFLELDESDVQAFSRFVESGGALVVQTEMATLVNYLFNWTIAIPVPSLAVDMIFCAGFNRTTELQSIVRNSSPDDREGQLLRSLPMELPDLDVTVSVSESSLPEGAIPLYGCLGFTPNWLKPMGKGFVYGVGWDFYRTSRVNDLPNNRNRIGPRTRTAPAALAGSNDPSGDVSDPPGTNTARSFDGSFSDVPVARSPTSDMEPQINPRFDASSVAGFVGADPGLEGLPIGVVAGMSGAPLGGEAYGSSWRHIVTVGMELLAPQKEVTFNSTVSCNDGRLNGDEFGIDCGGSCPACTCEVNVTQTSIQARQEVLNSTNTTSGSVPEIGKIAVSDDAAARTSLVAMEEGDVVTYEGLCDEGEELWPHDMATRQCLRTGQLSYYAPSCKPKPKHGEVRLHAGASPFEGQILIYHEELEDWGAVCGDGTFAAAEANVICSQLGFGKAINIYALYLGNRTVVSRPDCQGNETAITDCKEGLDLDGAAFLCFTDVQGASLKCTEPVPAEGDDTAQEVINGEYPASRSYRPVGPPSLVPVPPPPTPGTLPRRLAEQSADRPIRVDGHTGSNL</sequence>
<dbReference type="PANTHER" id="PTHR23282:SF101">
    <property type="entry name" value="MAM DOMAIN-CONTAINING PROTEIN"/>
    <property type="match status" value="1"/>
</dbReference>
<dbReference type="Pfam" id="PF00629">
    <property type="entry name" value="MAM"/>
    <property type="match status" value="3"/>
</dbReference>
<feature type="domain" description="MAM" evidence="18">
    <location>
        <begin position="1056"/>
        <end position="1240"/>
    </location>
</feature>
<keyword evidence="11" id="KW-0325">Glycoprotein</keyword>
<feature type="domain" description="SRCR" evidence="19">
    <location>
        <begin position="1640"/>
        <end position="1744"/>
    </location>
</feature>
<dbReference type="SMART" id="SM00179">
    <property type="entry name" value="EGF_CA"/>
    <property type="match status" value="2"/>
</dbReference>
<accession>A0A0G4EC14</accession>
<evidence type="ECO:0000259" key="19">
    <source>
        <dbReference type="PROSITE" id="PS50287"/>
    </source>
</evidence>
<evidence type="ECO:0000256" key="14">
    <source>
        <dbReference type="PIRSR" id="PIRSR615500-1"/>
    </source>
</evidence>
<keyword evidence="5" id="KW-0677">Repeat</keyword>
<keyword evidence="9" id="KW-0472">Membrane</keyword>
<evidence type="ECO:0000256" key="15">
    <source>
        <dbReference type="PROSITE-ProRule" id="PRU01240"/>
    </source>
</evidence>
<keyword evidence="21" id="KW-1185">Reference proteome</keyword>
<dbReference type="Pfam" id="PF00530">
    <property type="entry name" value="SRCR"/>
    <property type="match status" value="2"/>
</dbReference>
<dbReference type="Gene3D" id="2.10.25.10">
    <property type="entry name" value="Laminin"/>
    <property type="match status" value="1"/>
</dbReference>
<feature type="active site" description="Charge relay system" evidence="14 15">
    <location>
        <position position="184"/>
    </location>
</feature>
<dbReference type="GO" id="GO:0005509">
    <property type="term" value="F:calcium ion binding"/>
    <property type="evidence" value="ECO:0007669"/>
    <property type="project" value="InterPro"/>
</dbReference>
<dbReference type="InParanoid" id="A0A0G4EC14"/>
<organism evidence="20 21">
    <name type="scientific">Vitrella brassicaformis (strain CCMP3155)</name>
    <dbReference type="NCBI Taxonomy" id="1169540"/>
    <lineage>
        <taxon>Eukaryota</taxon>
        <taxon>Sar</taxon>
        <taxon>Alveolata</taxon>
        <taxon>Colpodellida</taxon>
        <taxon>Vitrellaceae</taxon>
        <taxon>Vitrella</taxon>
    </lineage>
</organism>
<dbReference type="Pfam" id="PF00082">
    <property type="entry name" value="Peptidase_S8"/>
    <property type="match status" value="1"/>
</dbReference>
<dbReference type="PROSITE" id="PS00137">
    <property type="entry name" value="SUBTILASE_HIS"/>
    <property type="match status" value="1"/>
</dbReference>
<evidence type="ECO:0000256" key="11">
    <source>
        <dbReference type="ARBA" id="ARBA00023180"/>
    </source>
</evidence>
<feature type="compositionally biased region" description="Basic and acidic residues" evidence="17">
    <location>
        <begin position="119"/>
        <end position="128"/>
    </location>
</feature>
<dbReference type="InterPro" id="IPR023827">
    <property type="entry name" value="Peptidase_S8_Asp-AS"/>
</dbReference>
<dbReference type="PROSITE" id="PS51892">
    <property type="entry name" value="SUBTILASE"/>
    <property type="match status" value="1"/>
</dbReference>
<proteinExistence type="inferred from homology"/>
<dbReference type="InterPro" id="IPR001881">
    <property type="entry name" value="EGF-like_Ca-bd_dom"/>
</dbReference>
<gene>
    <name evidence="20" type="ORF">Vbra_11245</name>
</gene>
<feature type="compositionally biased region" description="Low complexity" evidence="17">
    <location>
        <begin position="670"/>
        <end position="681"/>
    </location>
</feature>
<feature type="active site" description="Charge relay system" evidence="14 15">
    <location>
        <position position="423"/>
    </location>
</feature>
<evidence type="ECO:0000256" key="7">
    <source>
        <dbReference type="ARBA" id="ARBA00022825"/>
    </source>
</evidence>
<dbReference type="InterPro" id="IPR000998">
    <property type="entry name" value="MAM_dom"/>
</dbReference>
<feature type="domain" description="MAM" evidence="18">
    <location>
        <begin position="629"/>
        <end position="877"/>
    </location>
</feature>
<feature type="region of interest" description="Disordered" evidence="17">
    <location>
        <begin position="651"/>
        <end position="693"/>
    </location>
</feature>
<dbReference type="SUPFAM" id="SSF52743">
    <property type="entry name" value="Subtilisin-like"/>
    <property type="match status" value="1"/>
</dbReference>
<keyword evidence="8" id="KW-1133">Transmembrane helix</keyword>
<evidence type="ECO:0000256" key="6">
    <source>
        <dbReference type="ARBA" id="ARBA00022801"/>
    </source>
</evidence>
<dbReference type="PhylomeDB" id="A0A0G4EC14"/>
<dbReference type="PROSITE" id="PS00138">
    <property type="entry name" value="SUBTILASE_SER"/>
    <property type="match status" value="1"/>
</dbReference>
<dbReference type="SMART" id="SM00137">
    <property type="entry name" value="MAM"/>
    <property type="match status" value="1"/>
</dbReference>
<evidence type="ECO:0000313" key="20">
    <source>
        <dbReference type="EMBL" id="CEL93535.1"/>
    </source>
</evidence>
<evidence type="ECO:0000256" key="12">
    <source>
        <dbReference type="ARBA" id="ARBA00023529"/>
    </source>
</evidence>
<dbReference type="InterPro" id="IPR034204">
    <property type="entry name" value="PfSUB1-like_cat_dom"/>
</dbReference>
<dbReference type="PROSITE" id="PS50287">
    <property type="entry name" value="SRCR_2"/>
    <property type="match status" value="2"/>
</dbReference>
<dbReference type="PROSITE" id="PS00136">
    <property type="entry name" value="SUBTILASE_ASP"/>
    <property type="match status" value="1"/>
</dbReference>
<dbReference type="PANTHER" id="PTHR23282">
    <property type="entry name" value="APICAL ENDOSOMAL GLYCOPROTEIN PRECURSOR"/>
    <property type="match status" value="1"/>
</dbReference>
<keyword evidence="10" id="KW-1015">Disulfide bond</keyword>
<evidence type="ECO:0000256" key="5">
    <source>
        <dbReference type="ARBA" id="ARBA00022737"/>
    </source>
</evidence>
<evidence type="ECO:0000256" key="3">
    <source>
        <dbReference type="ARBA" id="ARBA00022692"/>
    </source>
</evidence>
<feature type="region of interest" description="Disordered" evidence="17">
    <location>
        <begin position="1989"/>
        <end position="2049"/>
    </location>
</feature>
<dbReference type="PRINTS" id="PR00723">
    <property type="entry name" value="SUBTILISIN"/>
</dbReference>
<dbReference type="InterPro" id="IPR001190">
    <property type="entry name" value="SRCR"/>
</dbReference>
<feature type="region of interest" description="Disordered" evidence="17">
    <location>
        <begin position="1754"/>
        <end position="1775"/>
    </location>
</feature>
<dbReference type="InterPro" id="IPR022398">
    <property type="entry name" value="Peptidase_S8_His-AS"/>
</dbReference>
<feature type="compositionally biased region" description="Basic and acidic residues" evidence="17">
    <location>
        <begin position="2388"/>
        <end position="2402"/>
    </location>
</feature>
<evidence type="ECO:0000313" key="21">
    <source>
        <dbReference type="Proteomes" id="UP000041254"/>
    </source>
</evidence>
<dbReference type="SMART" id="SM00181">
    <property type="entry name" value="EGF"/>
    <property type="match status" value="2"/>
</dbReference>
<dbReference type="InterPro" id="IPR036772">
    <property type="entry name" value="SRCR-like_dom_sf"/>
</dbReference>
<dbReference type="InterPro" id="IPR051560">
    <property type="entry name" value="MAM_domain-containing"/>
</dbReference>
<dbReference type="GO" id="GO:0016020">
    <property type="term" value="C:membrane"/>
    <property type="evidence" value="ECO:0007669"/>
    <property type="project" value="UniProtKB-SubCell"/>
</dbReference>
<keyword evidence="3" id="KW-0812">Transmembrane</keyword>
<dbReference type="CDD" id="cd07473">
    <property type="entry name" value="Peptidases_S8_Subtilisin_like"/>
    <property type="match status" value="1"/>
</dbReference>
<dbReference type="EMBL" id="CDMY01000176">
    <property type="protein sequence ID" value="CEL93535.1"/>
    <property type="molecule type" value="Genomic_DNA"/>
</dbReference>
<evidence type="ECO:0000256" key="8">
    <source>
        <dbReference type="ARBA" id="ARBA00022989"/>
    </source>
</evidence>
<dbReference type="CDD" id="cd06263">
    <property type="entry name" value="MAM"/>
    <property type="match status" value="1"/>
</dbReference>
<evidence type="ECO:0000259" key="18">
    <source>
        <dbReference type="PROSITE" id="PS50060"/>
    </source>
</evidence>
<evidence type="ECO:0000256" key="9">
    <source>
        <dbReference type="ARBA" id="ARBA00023136"/>
    </source>
</evidence>
<evidence type="ECO:0000256" key="2">
    <source>
        <dbReference type="ARBA" id="ARBA00022670"/>
    </source>
</evidence>
<dbReference type="OrthoDB" id="412155at2759"/>
<feature type="compositionally biased region" description="Pro residues" evidence="17">
    <location>
        <begin position="2368"/>
        <end position="2383"/>
    </location>
</feature>
<dbReference type="GO" id="GO:0004252">
    <property type="term" value="F:serine-type endopeptidase activity"/>
    <property type="evidence" value="ECO:0007669"/>
    <property type="project" value="UniProtKB-UniRule"/>
</dbReference>